<dbReference type="Gene3D" id="3.40.50.970">
    <property type="match status" value="2"/>
</dbReference>
<dbReference type="InterPro" id="IPR045229">
    <property type="entry name" value="TPP_enz"/>
</dbReference>
<reference evidence="7 8" key="1">
    <citation type="journal article" date="2018" name="Int. J. Syst. Evol. Microbiol.">
        <title>Epidermidibacterium keratini gen. nov., sp. nov., a member of the family Sporichthyaceae, isolated from keratin epidermis.</title>
        <authorList>
            <person name="Lee D.G."/>
            <person name="Trujillo M.E."/>
            <person name="Kang S."/>
            <person name="Nam J.J."/>
            <person name="Kim Y.J."/>
        </authorList>
    </citation>
    <scope>NUCLEOTIDE SEQUENCE [LARGE SCALE GENOMIC DNA]</scope>
    <source>
        <strain evidence="7 8">EPI-7</strain>
    </source>
</reference>
<dbReference type="SUPFAM" id="SSF52467">
    <property type="entry name" value="DHS-like NAD/FAD-binding domain"/>
    <property type="match status" value="1"/>
</dbReference>
<dbReference type="InterPro" id="IPR012000">
    <property type="entry name" value="Thiamin_PyroP_enz_cen_dom"/>
</dbReference>
<evidence type="ECO:0000259" key="6">
    <source>
        <dbReference type="Pfam" id="PF02776"/>
    </source>
</evidence>
<dbReference type="NCBIfam" id="NF005470">
    <property type="entry name" value="PRK07064.1"/>
    <property type="match status" value="1"/>
</dbReference>
<dbReference type="Pfam" id="PF00205">
    <property type="entry name" value="TPP_enzyme_M"/>
    <property type="match status" value="1"/>
</dbReference>
<evidence type="ECO:0000259" key="5">
    <source>
        <dbReference type="Pfam" id="PF02775"/>
    </source>
</evidence>
<dbReference type="GO" id="GO:0003984">
    <property type="term" value="F:acetolactate synthase activity"/>
    <property type="evidence" value="ECO:0007669"/>
    <property type="project" value="TreeGrafter"/>
</dbReference>
<organism evidence="7 8">
    <name type="scientific">Epidermidibacterium keratini</name>
    <dbReference type="NCBI Taxonomy" id="1891644"/>
    <lineage>
        <taxon>Bacteria</taxon>
        <taxon>Bacillati</taxon>
        <taxon>Actinomycetota</taxon>
        <taxon>Actinomycetes</taxon>
        <taxon>Sporichthyales</taxon>
        <taxon>Sporichthyaceae</taxon>
        <taxon>Epidermidibacterium</taxon>
    </lineage>
</organism>
<dbReference type="PANTHER" id="PTHR18968">
    <property type="entry name" value="THIAMINE PYROPHOSPHATE ENZYMES"/>
    <property type="match status" value="1"/>
</dbReference>
<dbReference type="InterPro" id="IPR029035">
    <property type="entry name" value="DHS-like_NAD/FAD-binding_dom"/>
</dbReference>
<evidence type="ECO:0000313" key="7">
    <source>
        <dbReference type="EMBL" id="QHC00421.1"/>
    </source>
</evidence>
<comment type="similarity">
    <text evidence="1 3">Belongs to the TPP enzyme family.</text>
</comment>
<dbReference type="Pfam" id="PF02775">
    <property type="entry name" value="TPP_enzyme_C"/>
    <property type="match status" value="1"/>
</dbReference>
<dbReference type="Pfam" id="PF02776">
    <property type="entry name" value="TPP_enzyme_N"/>
    <property type="match status" value="1"/>
</dbReference>
<dbReference type="GO" id="GO:0050660">
    <property type="term" value="F:flavin adenine dinucleotide binding"/>
    <property type="evidence" value="ECO:0007669"/>
    <property type="project" value="TreeGrafter"/>
</dbReference>
<dbReference type="GO" id="GO:0009099">
    <property type="term" value="P:L-valine biosynthetic process"/>
    <property type="evidence" value="ECO:0007669"/>
    <property type="project" value="TreeGrafter"/>
</dbReference>
<dbReference type="SUPFAM" id="SSF52518">
    <property type="entry name" value="Thiamin diphosphate-binding fold (THDP-binding)"/>
    <property type="match status" value="2"/>
</dbReference>
<protein>
    <submittedName>
        <fullName evidence="7">Thiamine pyrophosphate-binding protein</fullName>
    </submittedName>
</protein>
<dbReference type="RefSeq" id="WP_159544889.1">
    <property type="nucleotide sequence ID" value="NZ_CP047156.1"/>
</dbReference>
<proteinExistence type="inferred from homology"/>
<dbReference type="GO" id="GO:0009097">
    <property type="term" value="P:isoleucine biosynthetic process"/>
    <property type="evidence" value="ECO:0007669"/>
    <property type="project" value="TreeGrafter"/>
</dbReference>
<dbReference type="EMBL" id="CP047156">
    <property type="protein sequence ID" value="QHC00421.1"/>
    <property type="molecule type" value="Genomic_DNA"/>
</dbReference>
<gene>
    <name evidence="7" type="ORF">EK0264_09105</name>
</gene>
<dbReference type="InterPro" id="IPR011766">
    <property type="entry name" value="TPP_enzyme_TPP-bd"/>
</dbReference>
<dbReference type="InParanoid" id="A0A7L4YMA9"/>
<evidence type="ECO:0000313" key="8">
    <source>
        <dbReference type="Proteomes" id="UP000463857"/>
    </source>
</evidence>
<dbReference type="GO" id="GO:0030976">
    <property type="term" value="F:thiamine pyrophosphate binding"/>
    <property type="evidence" value="ECO:0007669"/>
    <property type="project" value="InterPro"/>
</dbReference>
<dbReference type="InterPro" id="IPR012001">
    <property type="entry name" value="Thiamin_PyroP_enz_TPP-bd_dom"/>
</dbReference>
<name>A0A7L4YMA9_9ACTN</name>
<dbReference type="AlphaFoldDB" id="A0A7L4YMA9"/>
<dbReference type="PANTHER" id="PTHR18968:SF13">
    <property type="entry name" value="ACETOLACTATE SYNTHASE CATALYTIC SUBUNIT, MITOCHONDRIAL"/>
    <property type="match status" value="1"/>
</dbReference>
<dbReference type="InterPro" id="IPR029061">
    <property type="entry name" value="THDP-binding"/>
</dbReference>
<feature type="domain" description="Thiamine pyrophosphate enzyme TPP-binding" evidence="5">
    <location>
        <begin position="387"/>
        <end position="526"/>
    </location>
</feature>
<sequence>MHGNGGDAVVAALKALGVDTVFSIASVHNLPMLDAIERDGSIKIIDCRHEQNATHAADGYSRATGKLGVSITSTGPGAANAAGGLFEARFASSRVLMLTGQVESKFYGQGRAFLHEADEQMAYLQSMTRQAWSVRRTADLLDDVIAAGRTAMSGRPAPTAVEIPIDFQYAEFDFDEPASVEIRRTSADAAEIAKAAELLRAAKRPVLWAGGGVNHAGAAAELQAFAEQLQIPVVTSQAGRGSIPEDHDLCVGALVNEKPVIGLLKEADVVLAIGTHFHMVNLNGWTIPLGTQLIHVDVDPENFDRNYRTAVRVNADALDAIEALTAAVTSTDADPDWLATAQKARDEAQAGVRDLMGEKWVAIMESIRRHLPAAGPVVRDATVPAYVWGNRLLPILTSRTSMMPVSNAIGPGLPLAIGATIGAGERAVCIHGDGGIMLSIGDLPVLAQYNLPLTVIVFNDRGYGILRKIQGATFDGPLHDVDLATPDFAKLAEACGIDSAKVSTPEEFDKAFAASVSSDGPMVIEVDMSDLGELKYGGKQRLLSDR</sequence>
<feature type="domain" description="Thiamine pyrophosphate enzyme central" evidence="4">
    <location>
        <begin position="192"/>
        <end position="324"/>
    </location>
</feature>
<dbReference type="Gene3D" id="3.40.50.1220">
    <property type="entry name" value="TPP-binding domain"/>
    <property type="match status" value="1"/>
</dbReference>
<dbReference type="Proteomes" id="UP000463857">
    <property type="component" value="Chromosome"/>
</dbReference>
<evidence type="ECO:0000256" key="1">
    <source>
        <dbReference type="ARBA" id="ARBA00007812"/>
    </source>
</evidence>
<dbReference type="CDD" id="cd07035">
    <property type="entry name" value="TPP_PYR_POX_like"/>
    <property type="match status" value="1"/>
</dbReference>
<evidence type="ECO:0000259" key="4">
    <source>
        <dbReference type="Pfam" id="PF00205"/>
    </source>
</evidence>
<evidence type="ECO:0000256" key="3">
    <source>
        <dbReference type="RuleBase" id="RU362132"/>
    </source>
</evidence>
<accession>A0A7L4YMA9</accession>
<dbReference type="KEGG" id="eke:EK0264_09105"/>
<feature type="domain" description="Thiamine pyrophosphate enzyme N-terminal TPP-binding" evidence="6">
    <location>
        <begin position="4"/>
        <end position="117"/>
    </location>
</feature>
<keyword evidence="2 3" id="KW-0786">Thiamine pyrophosphate</keyword>
<evidence type="ECO:0000256" key="2">
    <source>
        <dbReference type="ARBA" id="ARBA00023052"/>
    </source>
</evidence>
<keyword evidence="8" id="KW-1185">Reference proteome</keyword>
<dbReference type="GO" id="GO:0000287">
    <property type="term" value="F:magnesium ion binding"/>
    <property type="evidence" value="ECO:0007669"/>
    <property type="project" value="InterPro"/>
</dbReference>
<dbReference type="OrthoDB" id="4494979at2"/>
<dbReference type="GO" id="GO:0005948">
    <property type="term" value="C:acetolactate synthase complex"/>
    <property type="evidence" value="ECO:0007669"/>
    <property type="project" value="TreeGrafter"/>
</dbReference>
<dbReference type="CDD" id="cd00568">
    <property type="entry name" value="TPP_enzymes"/>
    <property type="match status" value="1"/>
</dbReference>